<evidence type="ECO:0000256" key="3">
    <source>
        <dbReference type="SAM" id="MobiDB-lite"/>
    </source>
</evidence>
<feature type="region of interest" description="Disordered" evidence="3">
    <location>
        <begin position="406"/>
        <end position="452"/>
    </location>
</feature>
<dbReference type="GO" id="GO:0035091">
    <property type="term" value="F:phosphatidylinositol binding"/>
    <property type="evidence" value="ECO:0007669"/>
    <property type="project" value="InterPro"/>
</dbReference>
<accession>A0A9W6BD41</accession>
<keyword evidence="6" id="KW-1185">Reference proteome</keyword>
<feature type="domain" description="VHS" evidence="4">
    <location>
        <begin position="42"/>
        <end position="105"/>
    </location>
</feature>
<organism evidence="5 6">
    <name type="scientific">Pleodorina starrii</name>
    <dbReference type="NCBI Taxonomy" id="330485"/>
    <lineage>
        <taxon>Eukaryota</taxon>
        <taxon>Viridiplantae</taxon>
        <taxon>Chlorophyta</taxon>
        <taxon>core chlorophytes</taxon>
        <taxon>Chlorophyceae</taxon>
        <taxon>CS clade</taxon>
        <taxon>Chlamydomonadales</taxon>
        <taxon>Volvocaceae</taxon>
        <taxon>Pleodorina</taxon>
    </lineage>
</organism>
<dbReference type="EMBL" id="BRXU01000002">
    <property type="protein sequence ID" value="GLC49356.1"/>
    <property type="molecule type" value="Genomic_DNA"/>
</dbReference>
<keyword evidence="2" id="KW-0175">Coiled coil</keyword>
<feature type="region of interest" description="Disordered" evidence="3">
    <location>
        <begin position="218"/>
        <end position="248"/>
    </location>
</feature>
<dbReference type="GO" id="GO:0043130">
    <property type="term" value="F:ubiquitin binding"/>
    <property type="evidence" value="ECO:0007669"/>
    <property type="project" value="InterPro"/>
</dbReference>
<sequence length="567" mass="57529">MAAKIKEGLRDITHGVVERLKGGPKYADNLLGESLQDQLRKATGKELTGPNEELTSQVVDTINQDIANGKDSKEIVVLLKKRLRTDNPHKQWLAVLLVGRVMRDCSAALAPHQEELLQEVARVMTRPAKQDSGAGKTTRQAAKELLRSYGRAGTSAFRAVTRPTLESGASAEQVAAAINAAVAREAAQVVAEVNSLIEQAQANTELLSEMLLVAEQQQQQQNGAQAGGQAGPSSGGGGGGGGGGGDEFENELTRELVTEVRELRTLFDAYLEQLQTMAASGGEPGVEVEAVIIRALEAVDMLDGALSLQKDVACNQRELEQRATAAAGPSAAGPSATLRDLISLDDLAEALLPQPPPVLAGNPAEAAAAATGPAAAAAAAAGGGATRPAPVDPFAALDPIAVQAVLSPSSSQPQPANPASQPPAASQPPYTHPYGGAYPQYPHQHSQPQPYGMYGAPAAAASAGNPFAASAVPAPPYSAVTQPAAAAPPPPGVTPAGNPFEAAAAGGGGGGNPFAAAVATASTAAAAQPAAASGGGNAAAMDSEWAMFFANRTSAAAPPQQQQQQQH</sequence>
<comment type="caution">
    <text evidence="5">The sequence shown here is derived from an EMBL/GenBank/DDBJ whole genome shotgun (WGS) entry which is preliminary data.</text>
</comment>
<dbReference type="InterPro" id="IPR008942">
    <property type="entry name" value="ENTH_VHS"/>
</dbReference>
<evidence type="ECO:0000256" key="1">
    <source>
        <dbReference type="ARBA" id="ARBA00007708"/>
    </source>
</evidence>
<dbReference type="InterPro" id="IPR002014">
    <property type="entry name" value="VHS_dom"/>
</dbReference>
<dbReference type="Proteomes" id="UP001165080">
    <property type="component" value="Unassembled WGS sequence"/>
</dbReference>
<dbReference type="PANTHER" id="PTHR45898:SF4">
    <property type="entry name" value="TARGET OF MYB PROTEIN 1"/>
    <property type="match status" value="1"/>
</dbReference>
<evidence type="ECO:0000259" key="4">
    <source>
        <dbReference type="PROSITE" id="PS50179"/>
    </source>
</evidence>
<feature type="compositionally biased region" description="Low complexity" evidence="3">
    <location>
        <begin position="438"/>
        <end position="452"/>
    </location>
</feature>
<dbReference type="GO" id="GO:0043328">
    <property type="term" value="P:protein transport to vacuole involved in ubiquitin-dependent protein catabolic process via the multivesicular body sorting pathway"/>
    <property type="evidence" value="ECO:0007669"/>
    <property type="project" value="InterPro"/>
</dbReference>
<dbReference type="Pfam" id="PF00790">
    <property type="entry name" value="VHS"/>
    <property type="match status" value="1"/>
</dbReference>
<dbReference type="Gene3D" id="1.25.40.90">
    <property type="match status" value="1"/>
</dbReference>
<gene>
    <name evidence="5" type="primary">PLEST006486</name>
    <name evidence="5" type="ORF">PLESTB_000210800</name>
</gene>
<feature type="compositionally biased region" description="Low complexity" evidence="3">
    <location>
        <begin position="407"/>
        <end position="429"/>
    </location>
</feature>
<feature type="region of interest" description="Disordered" evidence="3">
    <location>
        <begin position="479"/>
        <end position="500"/>
    </location>
</feature>
<feature type="compositionally biased region" description="Gly residues" evidence="3">
    <location>
        <begin position="225"/>
        <end position="245"/>
    </location>
</feature>
<reference evidence="5 6" key="1">
    <citation type="journal article" date="2023" name="Commun. Biol.">
        <title>Reorganization of the ancestral sex-determining regions during the evolution of trioecy in Pleodorina starrii.</title>
        <authorList>
            <person name="Takahashi K."/>
            <person name="Suzuki S."/>
            <person name="Kawai-Toyooka H."/>
            <person name="Yamamoto K."/>
            <person name="Hamaji T."/>
            <person name="Ootsuki R."/>
            <person name="Yamaguchi H."/>
            <person name="Kawachi M."/>
            <person name="Higashiyama T."/>
            <person name="Nozaki H."/>
        </authorList>
    </citation>
    <scope>NUCLEOTIDE SEQUENCE [LARGE SCALE GENOMIC DNA]</scope>
    <source>
        <strain evidence="5 6">NIES-4479</strain>
    </source>
</reference>
<dbReference type="InterPro" id="IPR044836">
    <property type="entry name" value="TOL_plant"/>
</dbReference>
<dbReference type="PANTHER" id="PTHR45898">
    <property type="entry name" value="TOM1-LIKE PROTEIN"/>
    <property type="match status" value="1"/>
</dbReference>
<comment type="similarity">
    <text evidence="1">Belongs to the TOM1 family.</text>
</comment>
<feature type="coiled-coil region" evidence="2">
    <location>
        <begin position="183"/>
        <end position="217"/>
    </location>
</feature>
<dbReference type="AlphaFoldDB" id="A0A9W6BD41"/>
<evidence type="ECO:0000313" key="5">
    <source>
        <dbReference type="EMBL" id="GLC49356.1"/>
    </source>
</evidence>
<proteinExistence type="inferred from homology"/>
<protein>
    <recommendedName>
        <fullName evidence="4">VHS domain-containing protein</fullName>
    </recommendedName>
</protein>
<name>A0A9W6BD41_9CHLO</name>
<evidence type="ECO:0000256" key="2">
    <source>
        <dbReference type="SAM" id="Coils"/>
    </source>
</evidence>
<dbReference type="SUPFAM" id="SSF48464">
    <property type="entry name" value="ENTH/VHS domain"/>
    <property type="match status" value="1"/>
</dbReference>
<dbReference type="PROSITE" id="PS50179">
    <property type="entry name" value="VHS"/>
    <property type="match status" value="1"/>
</dbReference>
<evidence type="ECO:0000313" key="6">
    <source>
        <dbReference type="Proteomes" id="UP001165080"/>
    </source>
</evidence>